<organism evidence="1 2">
    <name type="scientific">Mytilus galloprovincialis</name>
    <name type="common">Mediterranean mussel</name>
    <dbReference type="NCBI Taxonomy" id="29158"/>
    <lineage>
        <taxon>Eukaryota</taxon>
        <taxon>Metazoa</taxon>
        <taxon>Spiralia</taxon>
        <taxon>Lophotrochozoa</taxon>
        <taxon>Mollusca</taxon>
        <taxon>Bivalvia</taxon>
        <taxon>Autobranchia</taxon>
        <taxon>Pteriomorphia</taxon>
        <taxon>Mytilida</taxon>
        <taxon>Mytiloidea</taxon>
        <taxon>Mytilidae</taxon>
        <taxon>Mytilinae</taxon>
        <taxon>Mytilus</taxon>
    </lineage>
</organism>
<sequence>MRRGNPYDLGLGTFNLEFGPGHTRSPLDTNLYLGDSCPDGFAAESIISFNHTNYRHDPFVIVCNETHKAEFLSLRFSRCPSGVDFEPVTEAPTFEVPGADCMKRVGNTTDVDLAHNTFTSYTLAGTRYELCGYRYCCHGVLRMLSGSCDMADFCDVSVSA</sequence>
<proteinExistence type="predicted"/>
<evidence type="ECO:0000313" key="2">
    <source>
        <dbReference type="Proteomes" id="UP000596742"/>
    </source>
</evidence>
<dbReference type="OrthoDB" id="6169975at2759"/>
<accession>A0A8B6HFZ6</accession>
<reference evidence="1" key="1">
    <citation type="submission" date="2018-11" db="EMBL/GenBank/DDBJ databases">
        <authorList>
            <person name="Alioto T."/>
            <person name="Alioto T."/>
        </authorList>
    </citation>
    <scope>NUCLEOTIDE SEQUENCE</scope>
</reference>
<keyword evidence="2" id="KW-1185">Reference proteome</keyword>
<comment type="caution">
    <text evidence="1">The sequence shown here is derived from an EMBL/GenBank/DDBJ whole genome shotgun (WGS) entry which is preliminary data.</text>
</comment>
<name>A0A8B6HFZ6_MYTGA</name>
<dbReference type="Proteomes" id="UP000596742">
    <property type="component" value="Unassembled WGS sequence"/>
</dbReference>
<protein>
    <submittedName>
        <fullName evidence="1">Uncharacterized protein</fullName>
    </submittedName>
</protein>
<dbReference type="AlphaFoldDB" id="A0A8B6HFZ6"/>
<evidence type="ECO:0000313" key="1">
    <source>
        <dbReference type="EMBL" id="VDI78918.1"/>
    </source>
</evidence>
<gene>
    <name evidence="1" type="ORF">MGAL_10B039964</name>
</gene>
<dbReference type="EMBL" id="UYJE01010016">
    <property type="protein sequence ID" value="VDI78918.1"/>
    <property type="molecule type" value="Genomic_DNA"/>
</dbReference>